<dbReference type="InterPro" id="IPR017896">
    <property type="entry name" value="4Fe4S_Fe-S-bd"/>
</dbReference>
<keyword evidence="2" id="KW-0408">Iron</keyword>
<dbReference type="GO" id="GO:0051536">
    <property type="term" value="F:iron-sulfur cluster binding"/>
    <property type="evidence" value="ECO:0007669"/>
    <property type="project" value="UniProtKB-KW"/>
</dbReference>
<dbReference type="Proteomes" id="UP000789325">
    <property type="component" value="Unassembled WGS sequence"/>
</dbReference>
<reference evidence="6" key="2">
    <citation type="submission" date="2021-09" db="EMBL/GenBank/DDBJ databases">
        <authorList>
            <person name="Gilroy R."/>
        </authorList>
    </citation>
    <scope>NUCLEOTIDE SEQUENCE</scope>
    <source>
        <strain evidence="6">USAMLcec12-2067</strain>
    </source>
</reference>
<feature type="domain" description="4Fe-4S ferredoxin-type" evidence="5">
    <location>
        <begin position="336"/>
        <end position="365"/>
    </location>
</feature>
<dbReference type="Pfam" id="PF17179">
    <property type="entry name" value="Fer4_22"/>
    <property type="match status" value="1"/>
</dbReference>
<dbReference type="GO" id="GO:0046872">
    <property type="term" value="F:metal ion binding"/>
    <property type="evidence" value="ECO:0007669"/>
    <property type="project" value="UniProtKB-KW"/>
</dbReference>
<feature type="compositionally biased region" description="Polar residues" evidence="4">
    <location>
        <begin position="1"/>
        <end position="10"/>
    </location>
</feature>
<reference evidence="6" key="1">
    <citation type="journal article" date="2021" name="PeerJ">
        <title>Extensive microbial diversity within the chicken gut microbiome revealed by metagenomics and culture.</title>
        <authorList>
            <person name="Gilroy R."/>
            <person name="Ravi A."/>
            <person name="Getino M."/>
            <person name="Pursley I."/>
            <person name="Horton D.L."/>
            <person name="Alikhan N.F."/>
            <person name="Baker D."/>
            <person name="Gharbi K."/>
            <person name="Hall N."/>
            <person name="Watson M."/>
            <person name="Adriaenssens E.M."/>
            <person name="Foster-Nyarko E."/>
            <person name="Jarju S."/>
            <person name="Secka A."/>
            <person name="Antonio M."/>
            <person name="Oren A."/>
            <person name="Chaudhuri R.R."/>
            <person name="La Ragione R."/>
            <person name="Hildebrand F."/>
            <person name="Pallen M.J."/>
        </authorList>
    </citation>
    <scope>NUCLEOTIDE SEQUENCE</scope>
    <source>
        <strain evidence="6">USAMLcec12-2067</strain>
    </source>
</reference>
<evidence type="ECO:0000256" key="1">
    <source>
        <dbReference type="ARBA" id="ARBA00022723"/>
    </source>
</evidence>
<dbReference type="PANTHER" id="PTHR40447:SF1">
    <property type="entry name" value="ANAEROBIC SULFITE REDUCTASE SUBUNIT A"/>
    <property type="match status" value="1"/>
</dbReference>
<dbReference type="InterPro" id="IPR017900">
    <property type="entry name" value="4Fe4S_Fe_S_CS"/>
</dbReference>
<organism evidence="6 7">
    <name type="scientific">Rubneribacter badeniensis</name>
    <dbReference type="NCBI Taxonomy" id="2070688"/>
    <lineage>
        <taxon>Bacteria</taxon>
        <taxon>Bacillati</taxon>
        <taxon>Actinomycetota</taxon>
        <taxon>Coriobacteriia</taxon>
        <taxon>Eggerthellales</taxon>
        <taxon>Eggerthellaceae</taxon>
        <taxon>Rubneribacter</taxon>
    </lineage>
</organism>
<sequence length="377" mass="41803">PRTSRQTRPSASALRTRVSSDVCPQDERTDESMLYRVIDAVELPALVSAFMESYEVVAPVKRGGSHVFEVIQSPDDMDLSYATTIASPKKYFLPPVETLMTFDAQDNGVTDYAAEITPRVVFGAHACDINALNRLDLVFRDGRYPDPYYVARRAATLVVGVSCMPADTCFCHLWDGDEARFGYDLFLHAIGDKYLVSIASVEAANILEAACNPRVATDADRIEFRHATRRRQAAFNPDIPDIQDVAMLMDAFHSDPFWEELGGRCLACTACSAVCPTCFCFDIQDALDPDGSTGRRERVWDACTSPQFAEVAGGHNFRADGRGRVRHRMYHKLNGFLANHDRMLCVGCGRCVKACKADINPIRVLEFFEGKGADDAQ</sequence>
<accession>A0A9D2VJV5</accession>
<evidence type="ECO:0000256" key="3">
    <source>
        <dbReference type="ARBA" id="ARBA00023014"/>
    </source>
</evidence>
<dbReference type="AlphaFoldDB" id="A0A9D2VJV5"/>
<dbReference type="PANTHER" id="PTHR40447">
    <property type="entry name" value="ANAEROBIC SULFITE REDUCTASE SUBUNIT A"/>
    <property type="match status" value="1"/>
</dbReference>
<protein>
    <submittedName>
        <fullName evidence="6">4Fe-4S dicluster domain-containing protein</fullName>
    </submittedName>
</protein>
<keyword evidence="3" id="KW-0411">Iron-sulfur</keyword>
<proteinExistence type="predicted"/>
<evidence type="ECO:0000256" key="2">
    <source>
        <dbReference type="ARBA" id="ARBA00023004"/>
    </source>
</evidence>
<comment type="caution">
    <text evidence="6">The sequence shown here is derived from an EMBL/GenBank/DDBJ whole genome shotgun (WGS) entry which is preliminary data.</text>
</comment>
<dbReference type="PROSITE" id="PS51379">
    <property type="entry name" value="4FE4S_FER_2"/>
    <property type="match status" value="2"/>
</dbReference>
<dbReference type="SUPFAM" id="SSF46548">
    <property type="entry name" value="alpha-helical ferredoxin"/>
    <property type="match status" value="1"/>
</dbReference>
<feature type="non-terminal residue" evidence="6">
    <location>
        <position position="1"/>
    </location>
</feature>
<dbReference type="EMBL" id="DYZL01000054">
    <property type="protein sequence ID" value="HJH42756.1"/>
    <property type="molecule type" value="Genomic_DNA"/>
</dbReference>
<evidence type="ECO:0000313" key="7">
    <source>
        <dbReference type="Proteomes" id="UP000789325"/>
    </source>
</evidence>
<dbReference type="PROSITE" id="PS00198">
    <property type="entry name" value="4FE4S_FER_1"/>
    <property type="match status" value="1"/>
</dbReference>
<evidence type="ECO:0000256" key="4">
    <source>
        <dbReference type="SAM" id="MobiDB-lite"/>
    </source>
</evidence>
<evidence type="ECO:0000313" key="6">
    <source>
        <dbReference type="EMBL" id="HJH42756.1"/>
    </source>
</evidence>
<feature type="domain" description="4Fe-4S ferredoxin-type" evidence="5">
    <location>
        <begin position="254"/>
        <end position="286"/>
    </location>
</feature>
<gene>
    <name evidence="6" type="ORF">K8V16_03080</name>
</gene>
<feature type="region of interest" description="Disordered" evidence="4">
    <location>
        <begin position="1"/>
        <end position="25"/>
    </location>
</feature>
<evidence type="ECO:0000259" key="5">
    <source>
        <dbReference type="PROSITE" id="PS51379"/>
    </source>
</evidence>
<name>A0A9D2VJV5_9ACTN</name>
<keyword evidence="1" id="KW-0479">Metal-binding</keyword>